<feature type="non-terminal residue" evidence="2">
    <location>
        <position position="104"/>
    </location>
</feature>
<name>A0AA36CTP3_9BILA</name>
<reference evidence="2" key="1">
    <citation type="submission" date="2023-06" db="EMBL/GenBank/DDBJ databases">
        <authorList>
            <person name="Delattre M."/>
        </authorList>
    </citation>
    <scope>NUCLEOTIDE SEQUENCE</scope>
    <source>
        <strain evidence="2">AF72</strain>
    </source>
</reference>
<proteinExistence type="predicted"/>
<dbReference type="Proteomes" id="UP001177023">
    <property type="component" value="Unassembled WGS sequence"/>
</dbReference>
<dbReference type="EMBL" id="CATQJA010002628">
    <property type="protein sequence ID" value="CAJ0574176.1"/>
    <property type="molecule type" value="Genomic_DNA"/>
</dbReference>
<organism evidence="2 3">
    <name type="scientific">Mesorhabditis spiculigera</name>
    <dbReference type="NCBI Taxonomy" id="96644"/>
    <lineage>
        <taxon>Eukaryota</taxon>
        <taxon>Metazoa</taxon>
        <taxon>Ecdysozoa</taxon>
        <taxon>Nematoda</taxon>
        <taxon>Chromadorea</taxon>
        <taxon>Rhabditida</taxon>
        <taxon>Rhabditina</taxon>
        <taxon>Rhabditomorpha</taxon>
        <taxon>Rhabditoidea</taxon>
        <taxon>Rhabditidae</taxon>
        <taxon>Mesorhabditinae</taxon>
        <taxon>Mesorhabditis</taxon>
    </lineage>
</organism>
<evidence type="ECO:0000313" key="2">
    <source>
        <dbReference type="EMBL" id="CAJ0574176.1"/>
    </source>
</evidence>
<comment type="caution">
    <text evidence="2">The sequence shown here is derived from an EMBL/GenBank/DDBJ whole genome shotgun (WGS) entry which is preliminary data.</text>
</comment>
<accession>A0AA36CTP3</accession>
<keyword evidence="1" id="KW-0732">Signal</keyword>
<evidence type="ECO:0000313" key="3">
    <source>
        <dbReference type="Proteomes" id="UP001177023"/>
    </source>
</evidence>
<sequence length="104" mass="11587">MRLLFCALFALFGLATAGLYSQFQSACTSELIAAPTYKRKFVTAAFNNYLGCIQDAEQDEEACKFCVKKYQLTEDYVTEVVPCGKGFLEKVSTVEECMKALPIL</sequence>
<feature type="signal peptide" evidence="1">
    <location>
        <begin position="1"/>
        <end position="17"/>
    </location>
</feature>
<dbReference type="AlphaFoldDB" id="A0AA36CTP3"/>
<evidence type="ECO:0000256" key="1">
    <source>
        <dbReference type="SAM" id="SignalP"/>
    </source>
</evidence>
<protein>
    <submittedName>
        <fullName evidence="2">Uncharacterized protein</fullName>
    </submittedName>
</protein>
<gene>
    <name evidence="2" type="ORF">MSPICULIGERA_LOCUS12516</name>
</gene>
<feature type="chain" id="PRO_5041401294" evidence="1">
    <location>
        <begin position="18"/>
        <end position="104"/>
    </location>
</feature>
<keyword evidence="3" id="KW-1185">Reference proteome</keyword>